<proteinExistence type="predicted"/>
<dbReference type="Gene3D" id="3.40.50.1240">
    <property type="entry name" value="Phosphoglycerate mutase-like"/>
    <property type="match status" value="1"/>
</dbReference>
<comment type="caution">
    <text evidence="1">The sequence shown here is derived from an EMBL/GenBank/DDBJ whole genome shotgun (WGS) entry which is preliminary data.</text>
</comment>
<evidence type="ECO:0000313" key="1">
    <source>
        <dbReference type="EMBL" id="PKY65217.1"/>
    </source>
</evidence>
<dbReference type="GO" id="GO:0005737">
    <property type="term" value="C:cytoplasm"/>
    <property type="evidence" value="ECO:0007669"/>
    <property type="project" value="TreeGrafter"/>
</dbReference>
<dbReference type="RefSeq" id="WP_101600596.1">
    <property type="nucleotide sequence ID" value="NZ_PKKM01000002.1"/>
</dbReference>
<organism evidence="1 2">
    <name type="scientific">Schaalia odontolytica</name>
    <dbReference type="NCBI Taxonomy" id="1660"/>
    <lineage>
        <taxon>Bacteria</taxon>
        <taxon>Bacillati</taxon>
        <taxon>Actinomycetota</taxon>
        <taxon>Actinomycetes</taxon>
        <taxon>Actinomycetales</taxon>
        <taxon>Actinomycetaceae</taxon>
        <taxon>Schaalia</taxon>
    </lineage>
</organism>
<evidence type="ECO:0000313" key="2">
    <source>
        <dbReference type="Proteomes" id="UP000234198"/>
    </source>
</evidence>
<dbReference type="Proteomes" id="UP000234198">
    <property type="component" value="Unassembled WGS sequence"/>
</dbReference>
<dbReference type="AlphaFoldDB" id="A0A2I1I250"/>
<accession>A0A2I1I250</accession>
<dbReference type="Pfam" id="PF00300">
    <property type="entry name" value="His_Phos_1"/>
    <property type="match status" value="1"/>
</dbReference>
<reference evidence="1 2" key="1">
    <citation type="submission" date="2017-12" db="EMBL/GenBank/DDBJ databases">
        <title>Phylogenetic diversity of female urinary microbiome.</title>
        <authorList>
            <person name="Thomas-White K."/>
            <person name="Wolfe A.J."/>
        </authorList>
    </citation>
    <scope>NUCLEOTIDE SEQUENCE [LARGE SCALE GENOMIC DNA]</scope>
    <source>
        <strain evidence="1 2">UMB0018</strain>
    </source>
</reference>
<dbReference type="InterPro" id="IPR050275">
    <property type="entry name" value="PGM_Phosphatase"/>
</dbReference>
<dbReference type="PANTHER" id="PTHR48100">
    <property type="entry name" value="BROAD-SPECIFICITY PHOSPHATASE YOR283W-RELATED"/>
    <property type="match status" value="1"/>
</dbReference>
<dbReference type="InterPro" id="IPR013078">
    <property type="entry name" value="His_Pase_superF_clade-1"/>
</dbReference>
<dbReference type="SUPFAM" id="SSF53254">
    <property type="entry name" value="Phosphoglycerate mutase-like"/>
    <property type="match status" value="1"/>
</dbReference>
<dbReference type="CDD" id="cd07067">
    <property type="entry name" value="HP_PGM_like"/>
    <property type="match status" value="1"/>
</dbReference>
<dbReference type="GO" id="GO:0016791">
    <property type="term" value="F:phosphatase activity"/>
    <property type="evidence" value="ECO:0007669"/>
    <property type="project" value="TreeGrafter"/>
</dbReference>
<gene>
    <name evidence="1" type="ORF">CYJ22_01655</name>
</gene>
<protein>
    <submittedName>
        <fullName evidence="1">Histidine phosphatase family protein</fullName>
    </submittedName>
</protein>
<dbReference type="SMART" id="SM00855">
    <property type="entry name" value="PGAM"/>
    <property type="match status" value="1"/>
</dbReference>
<name>A0A2I1I250_9ACTO</name>
<dbReference type="InterPro" id="IPR029033">
    <property type="entry name" value="His_PPase_superfam"/>
</dbReference>
<dbReference type="EMBL" id="PKKM01000002">
    <property type="protein sequence ID" value="PKY65217.1"/>
    <property type="molecule type" value="Genomic_DNA"/>
</dbReference>
<dbReference type="PANTHER" id="PTHR48100:SF51">
    <property type="entry name" value="PHOSPHOGLYCERATE MUTASE"/>
    <property type="match status" value="1"/>
</dbReference>
<sequence length="222" mass="23959">MERTIIHVMRHGEVDNPNGVLYGRLPGFGLTELGHSMAARAAEYLVDSGADITRVISSPLLRAQLTAAPTAAAYGLTIESDPRLIESDNVFEGMPVNSNRAMLAHPKYYKYYCNPLRPSWGEPYRDIASRMSAALSSALRAARGHEALVVSHQNPIVTLTRFVNGQPLAHAPKSRHCALASITSFIFSGATLVGTSYAEPAADLVAIAKDMTPGDSQADLRR</sequence>